<dbReference type="GO" id="GO:0005737">
    <property type="term" value="C:cytoplasm"/>
    <property type="evidence" value="ECO:0007669"/>
    <property type="project" value="TreeGrafter"/>
</dbReference>
<feature type="binding site" evidence="8">
    <location>
        <begin position="131"/>
        <end position="134"/>
    </location>
    <ligand>
        <name>GTP</name>
        <dbReference type="ChEBI" id="CHEBI:37565"/>
    </ligand>
</feature>
<dbReference type="PANTHER" id="PTHR43381">
    <property type="entry name" value="TRANSLATION INITIATION FACTOR IF-2-RELATED"/>
    <property type="match status" value="1"/>
</dbReference>
<keyword evidence="3 8" id="KW-0396">Initiation factor</keyword>
<evidence type="ECO:0000256" key="2">
    <source>
        <dbReference type="ARBA" id="ARBA00020166"/>
    </source>
</evidence>
<dbReference type="PANTHER" id="PTHR43381:SF4">
    <property type="entry name" value="EUKARYOTIC TRANSLATION INITIATION FACTOR 5B"/>
    <property type="match status" value="1"/>
</dbReference>
<dbReference type="FunFam" id="3.40.50.300:FF:000112">
    <property type="entry name" value="Eukaryotic translation initiation factor 5B"/>
    <property type="match status" value="1"/>
</dbReference>
<dbReference type="InterPro" id="IPR029459">
    <property type="entry name" value="EFTU-type"/>
</dbReference>
<dbReference type="HAMAP" id="MF_00100_A">
    <property type="entry name" value="IF_2_A"/>
    <property type="match status" value="1"/>
</dbReference>
<keyword evidence="5 8" id="KW-0648">Protein biosynthesis</keyword>
<evidence type="ECO:0000256" key="8">
    <source>
        <dbReference type="HAMAP-Rule" id="MF_00100"/>
    </source>
</evidence>
<dbReference type="GO" id="GO:0003924">
    <property type="term" value="F:GTPase activity"/>
    <property type="evidence" value="ECO:0007669"/>
    <property type="project" value="UniProtKB-UniRule"/>
</dbReference>
<comment type="caution">
    <text evidence="11">The sequence shown here is derived from an EMBL/GenBank/DDBJ whole genome shotgun (WGS) entry which is preliminary data.</text>
</comment>
<dbReference type="InterPro" id="IPR015760">
    <property type="entry name" value="TIF_IF2"/>
</dbReference>
<accession>A0A833A2H9</accession>
<evidence type="ECO:0000256" key="6">
    <source>
        <dbReference type="ARBA" id="ARBA00023134"/>
    </source>
</evidence>
<dbReference type="NCBIfam" id="NF003078">
    <property type="entry name" value="PRK04004.1"/>
    <property type="match status" value="1"/>
</dbReference>
<evidence type="ECO:0000256" key="4">
    <source>
        <dbReference type="ARBA" id="ARBA00022741"/>
    </source>
</evidence>
<evidence type="ECO:0000313" key="12">
    <source>
        <dbReference type="Proteomes" id="UP000608579"/>
    </source>
</evidence>
<dbReference type="NCBIfam" id="TIGR00491">
    <property type="entry name" value="aIF-2"/>
    <property type="match status" value="1"/>
</dbReference>
<evidence type="ECO:0000259" key="10">
    <source>
        <dbReference type="PROSITE" id="PS51722"/>
    </source>
</evidence>
<dbReference type="InterPro" id="IPR004544">
    <property type="entry name" value="TF_aIF-2_arc"/>
</dbReference>
<dbReference type="PRINTS" id="PR00315">
    <property type="entry name" value="ELONGATNFCT"/>
</dbReference>
<organism evidence="11 12">
    <name type="scientific">Caldiarchaeum subterraneum</name>
    <dbReference type="NCBI Taxonomy" id="311458"/>
    <lineage>
        <taxon>Archaea</taxon>
        <taxon>Nitrososphaerota</taxon>
        <taxon>Candidatus Caldarchaeales</taxon>
        <taxon>Candidatus Caldarchaeaceae</taxon>
        <taxon>Candidatus Caldarchaeum</taxon>
    </lineage>
</organism>
<dbReference type="Gene3D" id="2.40.30.10">
    <property type="entry name" value="Translation factors"/>
    <property type="match status" value="2"/>
</dbReference>
<dbReference type="CDD" id="cd03703">
    <property type="entry name" value="aeIF5B_II"/>
    <property type="match status" value="1"/>
</dbReference>
<dbReference type="NCBIfam" id="TIGR00231">
    <property type="entry name" value="small_GTP"/>
    <property type="match status" value="1"/>
</dbReference>
<name>A0A833A2H9_CALS0</name>
<dbReference type="SUPFAM" id="SSF52540">
    <property type="entry name" value="P-loop containing nucleoside triphosphate hydrolases"/>
    <property type="match status" value="1"/>
</dbReference>
<dbReference type="CDD" id="cd01887">
    <property type="entry name" value="IF2_eIF5B"/>
    <property type="match status" value="1"/>
</dbReference>
<dbReference type="Proteomes" id="UP000608579">
    <property type="component" value="Unassembled WGS sequence"/>
</dbReference>
<evidence type="ECO:0000256" key="5">
    <source>
        <dbReference type="ARBA" id="ARBA00022917"/>
    </source>
</evidence>
<protein>
    <recommendedName>
        <fullName evidence="2 8">Probable translation initiation factor IF-2</fullName>
    </recommendedName>
</protein>
<dbReference type="EMBL" id="DQVM01000001">
    <property type="protein sequence ID" value="HIQ28938.1"/>
    <property type="molecule type" value="Genomic_DNA"/>
</dbReference>
<dbReference type="Gene3D" id="3.40.50.10050">
    <property type="entry name" value="Translation initiation factor IF- 2, domain 3"/>
    <property type="match status" value="1"/>
</dbReference>
<evidence type="ECO:0000256" key="3">
    <source>
        <dbReference type="ARBA" id="ARBA00022540"/>
    </source>
</evidence>
<feature type="binding site" evidence="8">
    <location>
        <begin position="13"/>
        <end position="20"/>
    </location>
    <ligand>
        <name>GTP</name>
        <dbReference type="ChEBI" id="CHEBI:37565"/>
    </ligand>
</feature>
<dbReference type="GO" id="GO:0005525">
    <property type="term" value="F:GTP binding"/>
    <property type="evidence" value="ECO:0007669"/>
    <property type="project" value="UniProtKB-KW"/>
</dbReference>
<sequence length="592" mass="65169">MTRLRHPIVVVLGHVDHGKTSLLDRMRGTIVAAREAGGITQHIGASIFPLEAIVETCKQLLGEVKARLEIPGLLFIDTPGHAAFSNLRRRGGSIADMAILVIDVMKGVQEQTRESIQLLKARRTPFIVAANKIDMIPGWRPVEGASFREAFEKQSRAVQEDLEARIYQLIGDLSFFGFRADLYTRISNFTTTLAIVPVSAKTGEGVAELLLLILGLAQQFMKSQIEYHEGPGQGVIFELVEEEGLGITANVILHDGVVRVGDRLAYLSKSGPTVTKVRALLLPKPLDEMRDPRDRFKNVEEVKAAAGVKVVAEGFEDAVPGSPVQVVMGGDEKTALDRISEELGEFVVSTDKVGVVLKADTLGSLEAAFNYLKERGVSVRMADIGDVSKKDIVEAEVVRRKDDLKGVILAFNVYVDEDLEKDANSRGVRIFKGDVLFRLVEDYLNWVEEQVRMRTAAEFGSLVKPGKIKVLKGYVFRRSNPAIVGVEVVAGVVKPGYKLVNKAGRVVGTIAQIQDRGIALPEAEKGKQVAVSVREATVGRTIHEEEELYVAIPERDARQLIQNYLHMLDQDAAKTLSELVEIMRKSNPLWAR</sequence>
<reference evidence="11" key="1">
    <citation type="journal article" date="2020" name="ISME J.">
        <title>Gammaproteobacteria mediating utilization of methyl-, sulfur- and petroleum organic compounds in deep ocean hydrothermal plumes.</title>
        <authorList>
            <person name="Zhou Z."/>
            <person name="Liu Y."/>
            <person name="Pan J."/>
            <person name="Cron B.R."/>
            <person name="Toner B.M."/>
            <person name="Anantharaman K."/>
            <person name="Breier J.A."/>
            <person name="Dick G.J."/>
            <person name="Li M."/>
        </authorList>
    </citation>
    <scope>NUCLEOTIDE SEQUENCE</scope>
    <source>
        <strain evidence="11">SZUA-1515</strain>
    </source>
</reference>
<dbReference type="InterPro" id="IPR027417">
    <property type="entry name" value="P-loop_NTPase"/>
</dbReference>
<dbReference type="Pfam" id="PF14578">
    <property type="entry name" value="GTP_EFTU_D4"/>
    <property type="match status" value="1"/>
</dbReference>
<dbReference type="SUPFAM" id="SSF52156">
    <property type="entry name" value="Initiation factor IF2/eIF5b, domain 3"/>
    <property type="match status" value="1"/>
</dbReference>
<dbReference type="GO" id="GO:0003743">
    <property type="term" value="F:translation initiation factor activity"/>
    <property type="evidence" value="ECO:0007669"/>
    <property type="project" value="UniProtKB-UniRule"/>
</dbReference>
<keyword evidence="6 8" id="KW-0342">GTP-binding</keyword>
<dbReference type="Pfam" id="PF00009">
    <property type="entry name" value="GTP_EFTU"/>
    <property type="match status" value="1"/>
</dbReference>
<feature type="domain" description="Tr-type G" evidence="10">
    <location>
        <begin position="4"/>
        <end position="222"/>
    </location>
</feature>
<dbReference type="InterPro" id="IPR005225">
    <property type="entry name" value="Small_GTP-bd"/>
</dbReference>
<evidence type="ECO:0000313" key="11">
    <source>
        <dbReference type="EMBL" id="HIQ28938.1"/>
    </source>
</evidence>
<dbReference type="InterPro" id="IPR036925">
    <property type="entry name" value="TIF_IF2_dom3_sf"/>
</dbReference>
<feature type="binding site" evidence="8">
    <location>
        <begin position="77"/>
        <end position="81"/>
    </location>
    <ligand>
        <name>GTP</name>
        <dbReference type="ChEBI" id="CHEBI:37565"/>
    </ligand>
</feature>
<dbReference type="InterPro" id="IPR009000">
    <property type="entry name" value="Transl_B-barrel_sf"/>
</dbReference>
<comment type="similarity">
    <text evidence="1 8 9">Belongs to the TRAFAC class translation factor GTPase superfamily. Classic translation factor GTPase family. IF-2 subfamily.</text>
</comment>
<evidence type="ECO:0000256" key="7">
    <source>
        <dbReference type="ARBA" id="ARBA00024852"/>
    </source>
</evidence>
<comment type="function">
    <text evidence="7 8 9">Function in general translation initiation by promoting the binding of the formylmethionine-tRNA to ribosomes. Seems to function along with eIF-2.</text>
</comment>
<dbReference type="Pfam" id="PF11987">
    <property type="entry name" value="IF-2"/>
    <property type="match status" value="1"/>
</dbReference>
<gene>
    <name evidence="8" type="primary">infB</name>
    <name evidence="11" type="ORF">EYH45_00060</name>
</gene>
<evidence type="ECO:0000256" key="9">
    <source>
        <dbReference type="RuleBase" id="RU000644"/>
    </source>
</evidence>
<proteinExistence type="inferred from homology"/>
<dbReference type="InterPro" id="IPR023115">
    <property type="entry name" value="TIF_IF2_dom3"/>
</dbReference>
<dbReference type="InterPro" id="IPR000795">
    <property type="entry name" value="T_Tr_GTP-bd_dom"/>
</dbReference>
<dbReference type="SUPFAM" id="SSF50447">
    <property type="entry name" value="Translation proteins"/>
    <property type="match status" value="1"/>
</dbReference>
<evidence type="ECO:0000256" key="1">
    <source>
        <dbReference type="ARBA" id="ARBA00007733"/>
    </source>
</evidence>
<keyword evidence="4 8" id="KW-0547">Nucleotide-binding</keyword>
<dbReference type="AlphaFoldDB" id="A0A833A2H9"/>
<dbReference type="Gene3D" id="3.40.50.300">
    <property type="entry name" value="P-loop containing nucleotide triphosphate hydrolases"/>
    <property type="match status" value="1"/>
</dbReference>
<dbReference type="PROSITE" id="PS51722">
    <property type="entry name" value="G_TR_2"/>
    <property type="match status" value="1"/>
</dbReference>